<organism evidence="2 3">
    <name type="scientific">Candidatus Protofrankia californiensis</name>
    <dbReference type="NCBI Taxonomy" id="1839754"/>
    <lineage>
        <taxon>Bacteria</taxon>
        <taxon>Bacillati</taxon>
        <taxon>Actinomycetota</taxon>
        <taxon>Actinomycetes</taxon>
        <taxon>Frankiales</taxon>
        <taxon>Frankiaceae</taxon>
        <taxon>Protofrankia</taxon>
    </lineage>
</organism>
<dbReference type="Proteomes" id="UP000199013">
    <property type="component" value="Unassembled WGS sequence"/>
</dbReference>
<name>A0A1C3P7T9_9ACTN</name>
<reference evidence="3" key="1">
    <citation type="submission" date="2016-02" db="EMBL/GenBank/DDBJ databases">
        <authorList>
            <person name="Wibberg D."/>
        </authorList>
    </citation>
    <scope>NUCLEOTIDE SEQUENCE [LARGE SCALE GENOMIC DNA]</scope>
</reference>
<protein>
    <recommendedName>
        <fullName evidence="1">SAV-6107-like HEPN domain-containing protein</fullName>
    </recommendedName>
</protein>
<feature type="domain" description="SAV-6107-like HEPN" evidence="1">
    <location>
        <begin position="44"/>
        <end position="141"/>
    </location>
</feature>
<evidence type="ECO:0000313" key="2">
    <source>
        <dbReference type="EMBL" id="SBW25871.1"/>
    </source>
</evidence>
<accession>A0A1C3P7T9</accession>
<proteinExistence type="predicted"/>
<dbReference type="EMBL" id="FLUV01001968">
    <property type="protein sequence ID" value="SBW25871.1"/>
    <property type="molecule type" value="Genomic_DNA"/>
</dbReference>
<keyword evidence="3" id="KW-1185">Reference proteome</keyword>
<dbReference type="Pfam" id="PF18726">
    <property type="entry name" value="HEPN_SAV_6107"/>
    <property type="match status" value="1"/>
</dbReference>
<evidence type="ECO:0000259" key="1">
    <source>
        <dbReference type="Pfam" id="PF18726"/>
    </source>
</evidence>
<dbReference type="InterPro" id="IPR040891">
    <property type="entry name" value="HEPN_SAV_6107"/>
</dbReference>
<evidence type="ECO:0000313" key="3">
    <source>
        <dbReference type="Proteomes" id="UP000199013"/>
    </source>
</evidence>
<dbReference type="AlphaFoldDB" id="A0A1C3P7T9"/>
<sequence length="165" mass="17582">MLEGAVMSRQTVDRQPRISVPFAGLPHRSRDELLMAAHHGLDEASFAQTPGQRYALAHLAALRAAAAVLVDRARPRHGHRGRPVSVWQLLATVAPELGEWSQFFAAGAAKRTAAEAGLSVVGTRDADDLVRQAETFLAVVETTLGLPSQPVLVATVTGSTPFSND</sequence>
<gene>
    <name evidence="2" type="ORF">FDG2_4709</name>
</gene>